<evidence type="ECO:0008006" key="3">
    <source>
        <dbReference type="Google" id="ProtNLM"/>
    </source>
</evidence>
<reference evidence="2" key="1">
    <citation type="submission" date="2017-04" db="EMBL/GenBank/DDBJ databases">
        <authorList>
            <person name="Varghese N."/>
            <person name="Submissions S."/>
        </authorList>
    </citation>
    <scope>NUCLEOTIDE SEQUENCE [LARGE SCALE GENOMIC DNA]</scope>
    <source>
        <strain evidence="2">DSM 12126</strain>
    </source>
</reference>
<keyword evidence="2" id="KW-1185">Reference proteome</keyword>
<evidence type="ECO:0000313" key="1">
    <source>
        <dbReference type="EMBL" id="SMC44906.1"/>
    </source>
</evidence>
<sequence length="124" mass="13958">MKKLQIVLFAALILSFASCKKESKGSKEIYGTWKLTETWMDPGDGSGVYRKVKEDKYATFNRDGTIKGDAVTDLLSFKILDSVTMEVKSGNQTSPFIYRYKVTSTKLELNPPCIEGCGLRFVRK</sequence>
<dbReference type="STRING" id="151894.SAMN04488524_0490"/>
<proteinExistence type="predicted"/>
<protein>
    <recommendedName>
        <fullName evidence="3">Lipocalin-like domain-containing protein</fullName>
    </recommendedName>
</protein>
<dbReference type="RefSeq" id="WP_084236828.1">
    <property type="nucleotide sequence ID" value="NZ_FWXT01000001.1"/>
</dbReference>
<dbReference type="AlphaFoldDB" id="A0A1W1Z991"/>
<dbReference type="OrthoDB" id="955522at2"/>
<dbReference type="EMBL" id="FWXT01000001">
    <property type="protein sequence ID" value="SMC44906.1"/>
    <property type="molecule type" value="Genomic_DNA"/>
</dbReference>
<name>A0A1W1Z991_9SPHI</name>
<gene>
    <name evidence="1" type="ORF">SAMN04488524_0490</name>
</gene>
<dbReference type="PROSITE" id="PS51257">
    <property type="entry name" value="PROKAR_LIPOPROTEIN"/>
    <property type="match status" value="1"/>
</dbReference>
<accession>A0A1W1Z991</accession>
<dbReference type="Proteomes" id="UP000192756">
    <property type="component" value="Unassembled WGS sequence"/>
</dbReference>
<organism evidence="1 2">
    <name type="scientific">Pedobacter africanus</name>
    <dbReference type="NCBI Taxonomy" id="151894"/>
    <lineage>
        <taxon>Bacteria</taxon>
        <taxon>Pseudomonadati</taxon>
        <taxon>Bacteroidota</taxon>
        <taxon>Sphingobacteriia</taxon>
        <taxon>Sphingobacteriales</taxon>
        <taxon>Sphingobacteriaceae</taxon>
        <taxon>Pedobacter</taxon>
    </lineage>
</organism>
<evidence type="ECO:0000313" key="2">
    <source>
        <dbReference type="Proteomes" id="UP000192756"/>
    </source>
</evidence>